<accession>A0A7S3DDQ0</accession>
<gene>
    <name evidence="2" type="ORF">PBIL07802_LOCUS16245</name>
</gene>
<name>A0A7S3DDQ0_9EUKA</name>
<protein>
    <submittedName>
        <fullName evidence="2">Uncharacterized protein</fullName>
    </submittedName>
</protein>
<feature type="signal peptide" evidence="1">
    <location>
        <begin position="1"/>
        <end position="18"/>
    </location>
</feature>
<reference evidence="2" key="1">
    <citation type="submission" date="2021-01" db="EMBL/GenBank/DDBJ databases">
        <authorList>
            <person name="Corre E."/>
            <person name="Pelletier E."/>
            <person name="Niang G."/>
            <person name="Scheremetjew M."/>
            <person name="Finn R."/>
            <person name="Kale V."/>
            <person name="Holt S."/>
            <person name="Cochrane G."/>
            <person name="Meng A."/>
            <person name="Brown T."/>
            <person name="Cohen L."/>
        </authorList>
    </citation>
    <scope>NUCLEOTIDE SEQUENCE</scope>
    <source>
        <strain evidence="2">NIES-2562</strain>
    </source>
</reference>
<evidence type="ECO:0000256" key="1">
    <source>
        <dbReference type="SAM" id="SignalP"/>
    </source>
</evidence>
<organism evidence="2">
    <name type="scientific">Palpitomonas bilix</name>
    <dbReference type="NCBI Taxonomy" id="652834"/>
    <lineage>
        <taxon>Eukaryota</taxon>
        <taxon>Eukaryota incertae sedis</taxon>
    </lineage>
</organism>
<proteinExistence type="predicted"/>
<keyword evidence="1" id="KW-0732">Signal</keyword>
<sequence>MKVIVFIAVSLCVQHAYAGINFDDLAQATLTGILGDTPNPPQPGTCSDWLSSKGLPTQCLSNVMVLTSPSGNLFFIPWSVKYDPTCFDDAQQGGPMEGDFGPRQSATTFFKSAGIHGSFSLAQYNMYVLFNSGDRTCKNYMDLKAGKLDEAKCISGQDVTDQDVQEWKQIISNNMDMLKQKYGGSMGALDNDQHNNATSVTLF</sequence>
<evidence type="ECO:0000313" key="2">
    <source>
        <dbReference type="EMBL" id="CAE0254004.1"/>
    </source>
</evidence>
<dbReference type="EMBL" id="HBIB01024881">
    <property type="protein sequence ID" value="CAE0254004.1"/>
    <property type="molecule type" value="Transcribed_RNA"/>
</dbReference>
<feature type="chain" id="PRO_5030856776" evidence="1">
    <location>
        <begin position="19"/>
        <end position="203"/>
    </location>
</feature>
<dbReference type="AlphaFoldDB" id="A0A7S3DDQ0"/>